<evidence type="ECO:0000313" key="3">
    <source>
        <dbReference type="Proteomes" id="UP000623250"/>
    </source>
</evidence>
<reference evidence="2 3" key="1">
    <citation type="submission" date="2020-12" db="EMBL/GenBank/DDBJ databases">
        <title>Revised draft genomes of Rhodomicrobium vannielii ATCC 17100 and Rhodomicrobium udaipurense JA643.</title>
        <authorList>
            <person name="Conners E.M."/>
            <person name="Davenport E.J."/>
            <person name="Bose A."/>
        </authorList>
    </citation>
    <scope>NUCLEOTIDE SEQUENCE [LARGE SCALE GENOMIC DNA]</scope>
    <source>
        <strain evidence="2 3">JA643</strain>
    </source>
</reference>
<dbReference type="GO" id="GO:0005829">
    <property type="term" value="C:cytosol"/>
    <property type="evidence" value="ECO:0007669"/>
    <property type="project" value="TreeGrafter"/>
</dbReference>
<dbReference type="Proteomes" id="UP000623250">
    <property type="component" value="Unassembled WGS sequence"/>
</dbReference>
<sequence>MLTAKGKYGLKAMTHLARLAPGEIAQVSEIAEANSIPKKFLDQIFSELRKAGFVFSKKGKAGGYALAKEASNINIGDIVRVLDGPLAPIPCASVTAYRACDDCDCDECEVRAIMVEVRNAISVVLDNRTLAQFAGLKSPRRRVGAAHASVAA</sequence>
<dbReference type="GO" id="GO:0003677">
    <property type="term" value="F:DNA binding"/>
    <property type="evidence" value="ECO:0007669"/>
    <property type="project" value="UniProtKB-KW"/>
</dbReference>
<dbReference type="GO" id="GO:0003700">
    <property type="term" value="F:DNA-binding transcription factor activity"/>
    <property type="evidence" value="ECO:0007669"/>
    <property type="project" value="TreeGrafter"/>
</dbReference>
<dbReference type="SUPFAM" id="SSF46785">
    <property type="entry name" value="Winged helix' DNA-binding domain"/>
    <property type="match status" value="1"/>
</dbReference>
<dbReference type="InterPro" id="IPR000944">
    <property type="entry name" value="Tscrpt_reg_Rrf2"/>
</dbReference>
<gene>
    <name evidence="2" type="ORF">JDN41_04380</name>
</gene>
<evidence type="ECO:0000313" key="2">
    <source>
        <dbReference type="EMBL" id="MBJ7542788.1"/>
    </source>
</evidence>
<dbReference type="PANTHER" id="PTHR33221">
    <property type="entry name" value="WINGED HELIX-TURN-HELIX TRANSCRIPTIONAL REGULATOR, RRF2 FAMILY"/>
    <property type="match status" value="1"/>
</dbReference>
<dbReference type="RefSeq" id="WP_037235022.1">
    <property type="nucleotide sequence ID" value="NZ_JAEMUK010000008.1"/>
</dbReference>
<keyword evidence="3" id="KW-1185">Reference proteome</keyword>
<accession>A0A8I1KL46</accession>
<proteinExistence type="predicted"/>
<dbReference type="Pfam" id="PF02082">
    <property type="entry name" value="Rrf2"/>
    <property type="match status" value="1"/>
</dbReference>
<keyword evidence="1" id="KW-0238">DNA-binding</keyword>
<protein>
    <submittedName>
        <fullName evidence="2">Rrf2 family transcriptional regulator</fullName>
    </submittedName>
</protein>
<dbReference type="InterPro" id="IPR036390">
    <property type="entry name" value="WH_DNA-bd_sf"/>
</dbReference>
<dbReference type="Gene3D" id="1.10.10.10">
    <property type="entry name" value="Winged helix-like DNA-binding domain superfamily/Winged helix DNA-binding domain"/>
    <property type="match status" value="1"/>
</dbReference>
<dbReference type="PANTHER" id="PTHR33221:SF5">
    <property type="entry name" value="HTH-TYPE TRANSCRIPTIONAL REGULATOR ISCR"/>
    <property type="match status" value="1"/>
</dbReference>
<dbReference type="PROSITE" id="PS51197">
    <property type="entry name" value="HTH_RRF2_2"/>
    <property type="match status" value="1"/>
</dbReference>
<dbReference type="AlphaFoldDB" id="A0A8I1KL46"/>
<comment type="caution">
    <text evidence="2">The sequence shown here is derived from an EMBL/GenBank/DDBJ whole genome shotgun (WGS) entry which is preliminary data.</text>
</comment>
<organism evidence="2 3">
    <name type="scientific">Rhodomicrobium udaipurense</name>
    <dbReference type="NCBI Taxonomy" id="1202716"/>
    <lineage>
        <taxon>Bacteria</taxon>
        <taxon>Pseudomonadati</taxon>
        <taxon>Pseudomonadota</taxon>
        <taxon>Alphaproteobacteria</taxon>
        <taxon>Hyphomicrobiales</taxon>
        <taxon>Hyphomicrobiaceae</taxon>
        <taxon>Rhodomicrobium</taxon>
    </lineage>
</organism>
<evidence type="ECO:0000256" key="1">
    <source>
        <dbReference type="ARBA" id="ARBA00023125"/>
    </source>
</evidence>
<dbReference type="NCBIfam" id="TIGR00738">
    <property type="entry name" value="rrf2_super"/>
    <property type="match status" value="1"/>
</dbReference>
<name>A0A8I1KL46_9HYPH</name>
<dbReference type="InterPro" id="IPR036388">
    <property type="entry name" value="WH-like_DNA-bd_sf"/>
</dbReference>
<dbReference type="EMBL" id="JAEMUK010000008">
    <property type="protein sequence ID" value="MBJ7542788.1"/>
    <property type="molecule type" value="Genomic_DNA"/>
</dbReference>